<dbReference type="InterPro" id="IPR029052">
    <property type="entry name" value="Metallo-depent_PP-like"/>
</dbReference>
<gene>
    <name evidence="5" type="ORF">FGL98_01915</name>
</gene>
<evidence type="ECO:0000256" key="2">
    <source>
        <dbReference type="SAM" id="MobiDB-lite"/>
    </source>
</evidence>
<evidence type="ECO:0000313" key="5">
    <source>
        <dbReference type="EMBL" id="TWP38570.1"/>
    </source>
</evidence>
<dbReference type="SUPFAM" id="SSF49363">
    <property type="entry name" value="Purple acid phosphatase, N-terminal domain"/>
    <property type="match status" value="1"/>
</dbReference>
<dbReference type="PANTHER" id="PTHR22953:SF153">
    <property type="entry name" value="PURPLE ACID PHOSPHATASE"/>
    <property type="match status" value="1"/>
</dbReference>
<evidence type="ECO:0000259" key="4">
    <source>
        <dbReference type="Pfam" id="PF16656"/>
    </source>
</evidence>
<protein>
    <submittedName>
        <fullName evidence="5">Metallophosphoesterase family protein</fullName>
    </submittedName>
</protein>
<dbReference type="Gene3D" id="2.60.40.380">
    <property type="entry name" value="Purple acid phosphatase-like, N-terminal"/>
    <property type="match status" value="1"/>
</dbReference>
<evidence type="ECO:0000313" key="6">
    <source>
        <dbReference type="Proteomes" id="UP000320244"/>
    </source>
</evidence>
<name>A0A563E7R6_9MICO</name>
<dbReference type="AlphaFoldDB" id="A0A563E7R6"/>
<dbReference type="InterPro" id="IPR039331">
    <property type="entry name" value="PAPs-like"/>
</dbReference>
<dbReference type="Proteomes" id="UP000320244">
    <property type="component" value="Unassembled WGS sequence"/>
</dbReference>
<dbReference type="InterPro" id="IPR008963">
    <property type="entry name" value="Purple_acid_Pase-like_N"/>
</dbReference>
<dbReference type="GO" id="GO:0046872">
    <property type="term" value="F:metal ion binding"/>
    <property type="evidence" value="ECO:0007669"/>
    <property type="project" value="InterPro"/>
</dbReference>
<dbReference type="Pfam" id="PF00149">
    <property type="entry name" value="Metallophos"/>
    <property type="match status" value="1"/>
</dbReference>
<evidence type="ECO:0000256" key="1">
    <source>
        <dbReference type="ARBA" id="ARBA00022729"/>
    </source>
</evidence>
<accession>A0A563E7R6</accession>
<evidence type="ECO:0000259" key="3">
    <source>
        <dbReference type="Pfam" id="PF00149"/>
    </source>
</evidence>
<sequence>MTPAPDTTIASGLSRRRLLFGAGFVAAVAALGTPEAEAAERTASAAANGRAPHADPPVDGLHLQFGADAGTEMVVSWHTRTPVQRARVLLGDTHGRFERTVGATTRSYVDEQSGTRVYTHHAHLTRLRARAGYLYAAVHEGAAPQFGEFRTGPHGRARVTFTSFGDQGTPTVGKQASQGGKATWVNDNLGSLAAGDTTGGVELVAPMFHLFNGDLCYANLSTDRVRTWWDFWANSTRSARNRPWMPSPGDHENELGNGTIGYAAYQAYFSVPPSAGQTALTRGLWYSFKIGGVRVISIANGDICDRDGGGSDERGYSKGAQHAWLEAQLRAARADHGIDWIVVCMHQVAISAASDFNGADLEERQEWMPLLDRYAVDLVIGGGTSAPAYGFAAFEVDPGRPGHDTIMSVTYYNVTEVGGGLEVADTFTLRRPRSDTRSRPDSPTGAERGGMPCGLTR</sequence>
<dbReference type="InterPro" id="IPR006311">
    <property type="entry name" value="TAT_signal"/>
</dbReference>
<comment type="caution">
    <text evidence="5">The sequence shown here is derived from an EMBL/GenBank/DDBJ whole genome shotgun (WGS) entry which is preliminary data.</text>
</comment>
<keyword evidence="6" id="KW-1185">Reference proteome</keyword>
<dbReference type="InterPro" id="IPR004843">
    <property type="entry name" value="Calcineurin-like_PHP"/>
</dbReference>
<feature type="compositionally biased region" description="Gly residues" evidence="2">
    <location>
        <begin position="447"/>
        <end position="457"/>
    </location>
</feature>
<dbReference type="InterPro" id="IPR015914">
    <property type="entry name" value="PAPs_N"/>
</dbReference>
<dbReference type="GO" id="GO:0003993">
    <property type="term" value="F:acid phosphatase activity"/>
    <property type="evidence" value="ECO:0007669"/>
    <property type="project" value="InterPro"/>
</dbReference>
<dbReference type="Pfam" id="PF16656">
    <property type="entry name" value="Pur_ac_phosph_N"/>
    <property type="match status" value="1"/>
</dbReference>
<feature type="region of interest" description="Disordered" evidence="2">
    <location>
        <begin position="429"/>
        <end position="457"/>
    </location>
</feature>
<reference evidence="5 6" key="1">
    <citation type="submission" date="2019-05" db="EMBL/GenBank/DDBJ databases">
        <authorList>
            <person name="Lee S.D."/>
        </authorList>
    </citation>
    <scope>NUCLEOTIDE SEQUENCE [LARGE SCALE GENOMIC DNA]</scope>
    <source>
        <strain evidence="5 6">C5-26</strain>
    </source>
</reference>
<dbReference type="EMBL" id="VCQV01000002">
    <property type="protein sequence ID" value="TWP38570.1"/>
    <property type="molecule type" value="Genomic_DNA"/>
</dbReference>
<dbReference type="RefSeq" id="WP_146314973.1">
    <property type="nucleotide sequence ID" value="NZ_VCQV01000002.1"/>
</dbReference>
<feature type="domain" description="Calcineurin-like phosphoesterase" evidence="3">
    <location>
        <begin position="210"/>
        <end position="384"/>
    </location>
</feature>
<reference evidence="5 6" key="2">
    <citation type="submission" date="2019-08" db="EMBL/GenBank/DDBJ databases">
        <title>Jejuicoccus antrihumi gen. nov., sp. nov., a new member of the family Dermacoccaceae isolated from a cave.</title>
        <authorList>
            <person name="Schumann P."/>
            <person name="Kim I.S."/>
        </authorList>
    </citation>
    <scope>NUCLEOTIDE SEQUENCE [LARGE SCALE GENOMIC DNA]</scope>
    <source>
        <strain evidence="5 6">C5-26</strain>
    </source>
</reference>
<dbReference type="Gene3D" id="3.60.21.10">
    <property type="match status" value="1"/>
</dbReference>
<keyword evidence="1" id="KW-0732">Signal</keyword>
<dbReference type="PROSITE" id="PS51318">
    <property type="entry name" value="TAT"/>
    <property type="match status" value="1"/>
</dbReference>
<proteinExistence type="predicted"/>
<feature type="domain" description="Purple acid phosphatase N-terminal" evidence="4">
    <location>
        <begin position="59"/>
        <end position="142"/>
    </location>
</feature>
<organism evidence="5 6">
    <name type="scientific">Leekyejoonella antrihumi</name>
    <dbReference type="NCBI Taxonomy" id="1660198"/>
    <lineage>
        <taxon>Bacteria</taxon>
        <taxon>Bacillati</taxon>
        <taxon>Actinomycetota</taxon>
        <taxon>Actinomycetes</taxon>
        <taxon>Micrococcales</taxon>
        <taxon>Dermacoccaceae</taxon>
        <taxon>Leekyejoonella</taxon>
    </lineage>
</organism>
<dbReference type="PANTHER" id="PTHR22953">
    <property type="entry name" value="ACID PHOSPHATASE RELATED"/>
    <property type="match status" value="1"/>
</dbReference>
<dbReference type="OrthoDB" id="9804511at2"/>
<dbReference type="SUPFAM" id="SSF56300">
    <property type="entry name" value="Metallo-dependent phosphatases"/>
    <property type="match status" value="1"/>
</dbReference>